<dbReference type="Proteomes" id="UP000694700">
    <property type="component" value="Unplaced"/>
</dbReference>
<evidence type="ECO:0000256" key="4">
    <source>
        <dbReference type="ARBA" id="ARBA00022553"/>
    </source>
</evidence>
<comment type="similarity">
    <text evidence="2 11">Belongs to the glycogen phosphorylase family.</text>
</comment>
<accession>A0A8C1UU26</accession>
<name>A0A8C1UU26_CYPCA</name>
<evidence type="ECO:0000256" key="11">
    <source>
        <dbReference type="RuleBase" id="RU000587"/>
    </source>
</evidence>
<protein>
    <recommendedName>
        <fullName evidence="11">Alpha-1,4 glucan phosphorylase</fullName>
        <ecNumber evidence="11">2.4.1.1</ecNumber>
    </recommendedName>
</protein>
<dbReference type="InterPro" id="IPR011833">
    <property type="entry name" value="Glycg_phsphrylas"/>
</dbReference>
<keyword evidence="3" id="KW-0021">Allosteric enzyme</keyword>
<evidence type="ECO:0000313" key="12">
    <source>
        <dbReference type="Ensembl" id="ENSCCRP00015042025.1"/>
    </source>
</evidence>
<evidence type="ECO:0000256" key="6">
    <source>
        <dbReference type="ARBA" id="ARBA00022676"/>
    </source>
</evidence>
<evidence type="ECO:0000256" key="7">
    <source>
        <dbReference type="ARBA" id="ARBA00022679"/>
    </source>
</evidence>
<keyword evidence="4" id="KW-0597">Phosphoprotein</keyword>
<evidence type="ECO:0000256" key="1">
    <source>
        <dbReference type="ARBA" id="ARBA00001933"/>
    </source>
</evidence>
<dbReference type="PIRSF" id="PIRSF000460">
    <property type="entry name" value="Pprylas_GlgP"/>
    <property type="match status" value="1"/>
</dbReference>
<evidence type="ECO:0000256" key="9">
    <source>
        <dbReference type="ARBA" id="ARBA00023277"/>
    </source>
</evidence>
<keyword evidence="6 11" id="KW-0328">Glycosyltransferase</keyword>
<dbReference type="NCBIfam" id="TIGR02093">
    <property type="entry name" value="P_ylase"/>
    <property type="match status" value="1"/>
</dbReference>
<comment type="cofactor">
    <cofactor evidence="1 11">
        <name>pyridoxal 5'-phosphate</name>
        <dbReference type="ChEBI" id="CHEBI:597326"/>
    </cofactor>
</comment>
<dbReference type="FunFam" id="3.40.50.2000:FF:000197">
    <property type="entry name" value="Alpha-1,4 glucan phosphorylase"/>
    <property type="match status" value="1"/>
</dbReference>
<sequence>MSKPLSDHDRKKQISVRGLAGVENVADLKKNFNRHLHFTLVKDRNVSTKRDYYFALAHTVRDHLVGRWIRTQQSYYEKDPKRVYYISLEFYMGRTLQNTMVNLALENACDEAVYQLGLDMEELQEMEEDAGLGNGGLGRLAACFLDSMASLGLAAYGYGIRYEFGIFNQKISNGWQVEEADDWLRYGNPWEKARPEYMRPVHFYGRTEHHPDGVKWVDTQVVLALPYDTPVPGYRNNIVNTMRLWSAKAPCEFNLKDFNVGGYIQAVLDRNLAENISRVLYPNDNFFEGKELRLKQEYFVVAATLQDIIRRFKASKFGSRDIVRTDFSSLPDKVAIQLNDTHPALAIPELMRVLVDEEKLPWEKAWDICNKTCAYTNHTVLPEALERWPIDLFQTLLPRHLEIIYEINLCLLLQRVSSLYPGDVDRMRRMSLIEEGGQKRVNMAHLCIVGSHAVNGVARIHSDILKATVYVFKHTYRNSMLTRDLNIHPPEMSVDPKNNYDWRKGDLTISCDLNAVRCLFNSFVVFEFLVSDDYVLLNSSQAAPGYHTAKMIIRLITAIGEVVNNDPVVGDRLKVIFLENYRVTLAEKAIPASDLSEQISTAGTEASGTGNMKFMLNGALTIGTMDGANVEMAEEAGDGNLFIFGMRVEDVDAMDAKGYNASEYYNRIPELKQAIDQIAGGFFSPKQPDLFKDIVNMLMHHDRFKVFADYEDYIKCQEKVSALYMKPKEWTKKVIHNIAGSGKFSSDRTISQYAREIWGVEPTLEKLAAPDDPK</sequence>
<dbReference type="AlphaFoldDB" id="A0A8C1UU26"/>
<dbReference type="Ensembl" id="ENSCCRT00015043442.1">
    <property type="protein sequence ID" value="ENSCCRP00015042025.1"/>
    <property type="gene ID" value="ENSCCRG00015014919.1"/>
</dbReference>
<evidence type="ECO:0000313" key="13">
    <source>
        <dbReference type="Proteomes" id="UP000694700"/>
    </source>
</evidence>
<keyword evidence="8 10" id="KW-0663">Pyridoxal phosphate</keyword>
<dbReference type="PROSITE" id="PS00102">
    <property type="entry name" value="PHOSPHORYLASE"/>
    <property type="match status" value="1"/>
</dbReference>
<dbReference type="CDD" id="cd04300">
    <property type="entry name" value="GT35_Glycogen_Phosphorylase"/>
    <property type="match status" value="1"/>
</dbReference>
<evidence type="ECO:0000256" key="3">
    <source>
        <dbReference type="ARBA" id="ARBA00022533"/>
    </source>
</evidence>
<feature type="modified residue" description="N6-(pyridoxal phosphate)lysine" evidence="10">
    <location>
        <position position="613"/>
    </location>
</feature>
<dbReference type="SUPFAM" id="SSF53756">
    <property type="entry name" value="UDP-Glycosyltransferase/glycogen phosphorylase"/>
    <property type="match status" value="1"/>
</dbReference>
<keyword evidence="5" id="KW-0321">Glycogen metabolism</keyword>
<reference evidence="12" key="1">
    <citation type="submission" date="2025-08" db="UniProtKB">
        <authorList>
            <consortium name="Ensembl"/>
        </authorList>
    </citation>
    <scope>IDENTIFICATION</scope>
</reference>
<proteinExistence type="inferred from homology"/>
<dbReference type="Pfam" id="PF00343">
    <property type="entry name" value="Phosphorylase"/>
    <property type="match status" value="2"/>
</dbReference>
<keyword evidence="9 11" id="KW-0119">Carbohydrate metabolism</keyword>
<evidence type="ECO:0000256" key="2">
    <source>
        <dbReference type="ARBA" id="ARBA00006047"/>
    </source>
</evidence>
<dbReference type="FunFam" id="3.40.50.2000:FF:000149">
    <property type="entry name" value="Glycogen phosphorylase, muscle form"/>
    <property type="match status" value="1"/>
</dbReference>
<dbReference type="GO" id="GO:0005737">
    <property type="term" value="C:cytoplasm"/>
    <property type="evidence" value="ECO:0007669"/>
    <property type="project" value="TreeGrafter"/>
</dbReference>
<evidence type="ECO:0000256" key="10">
    <source>
        <dbReference type="PIRSR" id="PIRSR000460-1"/>
    </source>
</evidence>
<dbReference type="PANTHER" id="PTHR11468">
    <property type="entry name" value="GLYCOGEN PHOSPHORYLASE"/>
    <property type="match status" value="1"/>
</dbReference>
<dbReference type="EC" id="2.4.1.1" evidence="11"/>
<dbReference type="FunFam" id="3.40.50.2000:FF:000005">
    <property type="entry name" value="Alpha-1,4 glucan phosphorylase"/>
    <property type="match status" value="1"/>
</dbReference>
<dbReference type="InterPro" id="IPR035090">
    <property type="entry name" value="Pyridoxal_P_attach_site"/>
</dbReference>
<dbReference type="Gene3D" id="3.40.50.2000">
    <property type="entry name" value="Glycogen Phosphorylase B"/>
    <property type="match status" value="3"/>
</dbReference>
<dbReference type="GO" id="GO:0030170">
    <property type="term" value="F:pyridoxal phosphate binding"/>
    <property type="evidence" value="ECO:0007669"/>
    <property type="project" value="InterPro"/>
</dbReference>
<comment type="function">
    <text evidence="11">Allosteric enzyme that catalyzes the rate-limiting step in glycogen catabolism, the phosphorolytic cleavage of glycogen to produce glucose-1-phosphate, and plays a central role in maintaining cellular and organismal glucose homeostasis.</text>
</comment>
<comment type="catalytic activity">
    <reaction evidence="11">
        <text>[(1-&gt;4)-alpha-D-glucosyl](n) + phosphate = [(1-&gt;4)-alpha-D-glucosyl](n-1) + alpha-D-glucose 1-phosphate</text>
        <dbReference type="Rhea" id="RHEA:41732"/>
        <dbReference type="Rhea" id="RHEA-COMP:9584"/>
        <dbReference type="Rhea" id="RHEA-COMP:9586"/>
        <dbReference type="ChEBI" id="CHEBI:15444"/>
        <dbReference type="ChEBI" id="CHEBI:43474"/>
        <dbReference type="ChEBI" id="CHEBI:58601"/>
        <dbReference type="EC" id="2.4.1.1"/>
    </reaction>
</comment>
<evidence type="ECO:0000256" key="8">
    <source>
        <dbReference type="ARBA" id="ARBA00022898"/>
    </source>
</evidence>
<organism evidence="12 13">
    <name type="scientific">Cyprinus carpio</name>
    <name type="common">Common carp</name>
    <dbReference type="NCBI Taxonomy" id="7962"/>
    <lineage>
        <taxon>Eukaryota</taxon>
        <taxon>Metazoa</taxon>
        <taxon>Chordata</taxon>
        <taxon>Craniata</taxon>
        <taxon>Vertebrata</taxon>
        <taxon>Euteleostomi</taxon>
        <taxon>Actinopterygii</taxon>
        <taxon>Neopterygii</taxon>
        <taxon>Teleostei</taxon>
        <taxon>Ostariophysi</taxon>
        <taxon>Cypriniformes</taxon>
        <taxon>Cyprinidae</taxon>
        <taxon>Cyprininae</taxon>
        <taxon>Cyprinus</taxon>
    </lineage>
</organism>
<dbReference type="PANTHER" id="PTHR11468:SF11">
    <property type="entry name" value="ALPHA-1,4 GLUCAN PHOSPHORYLASE"/>
    <property type="match status" value="1"/>
</dbReference>
<keyword evidence="7 11" id="KW-0808">Transferase</keyword>
<dbReference type="InterPro" id="IPR000811">
    <property type="entry name" value="Glyco_trans_35"/>
</dbReference>
<dbReference type="GO" id="GO:0008184">
    <property type="term" value="F:glycogen phosphorylase activity"/>
    <property type="evidence" value="ECO:0007669"/>
    <property type="project" value="InterPro"/>
</dbReference>
<dbReference type="GO" id="GO:0005980">
    <property type="term" value="P:glycogen catabolic process"/>
    <property type="evidence" value="ECO:0007669"/>
    <property type="project" value="TreeGrafter"/>
</dbReference>
<evidence type="ECO:0000256" key="5">
    <source>
        <dbReference type="ARBA" id="ARBA00022600"/>
    </source>
</evidence>